<reference evidence="1 2" key="1">
    <citation type="submission" date="2016-10" db="EMBL/GenBank/DDBJ databases">
        <authorList>
            <person name="de Groot N.N."/>
        </authorList>
    </citation>
    <scope>NUCLEOTIDE SEQUENCE [LARGE SCALE GENOMIC DNA]</scope>
    <source>
        <strain evidence="1 2">DSM 24015</strain>
    </source>
</reference>
<dbReference type="EMBL" id="FNAS01000015">
    <property type="protein sequence ID" value="SDE61318.1"/>
    <property type="molecule type" value="Genomic_DNA"/>
</dbReference>
<dbReference type="PROSITE" id="PS51257">
    <property type="entry name" value="PROKAR_LIPOPROTEIN"/>
    <property type="match status" value="1"/>
</dbReference>
<accession>A0A1G7ECE1</accession>
<dbReference type="RefSeq" id="WP_092737334.1">
    <property type="nucleotide sequence ID" value="NZ_FNAS01000015.1"/>
</dbReference>
<dbReference type="Proteomes" id="UP000198517">
    <property type="component" value="Unassembled WGS sequence"/>
</dbReference>
<evidence type="ECO:0000313" key="1">
    <source>
        <dbReference type="EMBL" id="SDE61318.1"/>
    </source>
</evidence>
<gene>
    <name evidence="1" type="ORF">SAMN05421544_11521</name>
</gene>
<proteinExistence type="predicted"/>
<evidence type="ECO:0000313" key="2">
    <source>
        <dbReference type="Proteomes" id="UP000198517"/>
    </source>
</evidence>
<keyword evidence="2" id="KW-1185">Reference proteome</keyword>
<name>A0A1G7ECE1_9FLAO</name>
<dbReference type="AlphaFoldDB" id="A0A1G7ECE1"/>
<sequence length="161" mass="17437">MKTTKIALYTLCLGLVLACNKKQTVSEAISQNDTAEAKPWAGSLENVSSGDIPTEALDLSKKTPDKDETLFLENGKPVLIFNSEANAGLLSIDGKSYPLSQMNFSENNYELFGKGVKVSAENGDIAEKNGVLNSVFDEVTVEISGKVTKLHHIVVKDNPKY</sequence>
<organism evidence="1 2">
    <name type="scientific">Riemerella columbipharyngis</name>
    <dbReference type="NCBI Taxonomy" id="1071918"/>
    <lineage>
        <taxon>Bacteria</taxon>
        <taxon>Pseudomonadati</taxon>
        <taxon>Bacteroidota</taxon>
        <taxon>Flavobacteriia</taxon>
        <taxon>Flavobacteriales</taxon>
        <taxon>Weeksellaceae</taxon>
        <taxon>Riemerella</taxon>
    </lineage>
</organism>
<dbReference type="OrthoDB" id="1260293at2"/>
<protein>
    <submittedName>
        <fullName evidence="1">Uncharacterized protein</fullName>
    </submittedName>
</protein>
<dbReference type="STRING" id="1071918.SAMN05421544_11521"/>